<dbReference type="PANTHER" id="PTHR47485">
    <property type="entry name" value="THYLAKOID LUMENAL 17.4 KDA PROTEIN, CHLOROPLASTIC"/>
    <property type="match status" value="1"/>
</dbReference>
<dbReference type="SUPFAM" id="SSF141571">
    <property type="entry name" value="Pentapeptide repeat-like"/>
    <property type="match status" value="1"/>
</dbReference>
<dbReference type="InterPro" id="IPR013099">
    <property type="entry name" value="K_chnl_dom"/>
</dbReference>
<keyword evidence="2" id="KW-1133">Transmembrane helix</keyword>
<keyword evidence="2" id="KW-0472">Membrane</keyword>
<keyword evidence="2" id="KW-0812">Transmembrane</keyword>
<dbReference type="Gene3D" id="1.10.287.70">
    <property type="match status" value="1"/>
</dbReference>
<evidence type="ECO:0000313" key="4">
    <source>
        <dbReference type="EMBL" id="QNO41271.1"/>
    </source>
</evidence>
<accession>A0A7G9XZT7</accession>
<feature type="transmembrane region" description="Helical" evidence="2">
    <location>
        <begin position="562"/>
        <end position="586"/>
    </location>
</feature>
<feature type="domain" description="Potassium channel" evidence="3">
    <location>
        <begin position="513"/>
        <end position="583"/>
    </location>
</feature>
<keyword evidence="1" id="KW-0677">Repeat</keyword>
<reference evidence="4" key="1">
    <citation type="submission" date="2020-06" db="EMBL/GenBank/DDBJ databases">
        <title>Unique genomic features of the anaerobic methanotrophic archaea.</title>
        <authorList>
            <person name="Chadwick G.L."/>
            <person name="Skennerton C.T."/>
            <person name="Laso-Perez R."/>
            <person name="Leu A.O."/>
            <person name="Speth D.R."/>
            <person name="Yu H."/>
            <person name="Morgan-Lang C."/>
            <person name="Hatzenpichler R."/>
            <person name="Goudeau D."/>
            <person name="Malmstrom R."/>
            <person name="Brazelton W.J."/>
            <person name="Woyke T."/>
            <person name="Hallam S.J."/>
            <person name="Tyson G.W."/>
            <person name="Wegener G."/>
            <person name="Boetius A."/>
            <person name="Orphan V."/>
        </authorList>
    </citation>
    <scope>NUCLEOTIDE SEQUENCE</scope>
</reference>
<dbReference type="Gene3D" id="2.160.20.80">
    <property type="entry name" value="E3 ubiquitin-protein ligase SopA"/>
    <property type="match status" value="1"/>
</dbReference>
<dbReference type="AlphaFoldDB" id="A0A7G9XZT7"/>
<proteinExistence type="predicted"/>
<dbReference type="SUPFAM" id="SSF81324">
    <property type="entry name" value="Voltage-gated potassium channels"/>
    <property type="match status" value="1"/>
</dbReference>
<evidence type="ECO:0000256" key="2">
    <source>
        <dbReference type="SAM" id="Phobius"/>
    </source>
</evidence>
<dbReference type="InterPro" id="IPR001646">
    <property type="entry name" value="5peptide_repeat"/>
</dbReference>
<sequence length="588" mass="67011">MVLCSYYTWLSEWHLFNWDDVPGNDSESLLMFLRDCLDIKWAERAEILKSADGKTVHVIENENSAEITIDEETEKATLQISDGRTHDLKVIRRDGKIDLHFEEEWECPLDALPGEKHCYWHKEEDEKVPTEEQLEELKEKKILGVYLKKAYLEGAYLQGAYLLRAELQEAYLLRTELQRANLEAANLQGTNISEANLKEAGLKWAELQKADLRLANLQGANLHEANLQGADLWMVELQRANFYGAKFTSKTDLNDSVLIGANLFHSYFDEAKSFRNATVFQNEGGKEINEIVGDVLGSWFTRILKKGNKYQVKIISKLTFFNIAKVLKKKSCSPLFLKPSVLDMGTIENKASGVAAKLHGKGLVRYVGTGDRIIFFDWSSGCVIKNPENWWRFEGSLISVEELTDLLLKDDEVQSEFIYRESRASLYEASYEVYNNLYNFYIANGRLDQAAHVHYRRGEAHRKLRWARGGLKNRARSIFDLLILRTLTEYGDKISRPIFISGLVIGLFAFLFWISDGIVKNVNGEPATPDWVDYLYHSITTFTSLGYSNIQPNLAAGHLPQVLVAAESGLGVLMMALIIFVVTYQVSR</sequence>
<dbReference type="Pfam" id="PF00805">
    <property type="entry name" value="Pentapeptide"/>
    <property type="match status" value="2"/>
</dbReference>
<gene>
    <name evidence="4" type="ORF">BHHPIBDN_00001</name>
</gene>
<name>A0A7G9XZT7_9EURY</name>
<protein>
    <recommendedName>
        <fullName evidence="3">Potassium channel domain-containing protein</fullName>
    </recommendedName>
</protein>
<organism evidence="4">
    <name type="scientific">Candidatus Methanogaster sp. ANME-2c ERB4</name>
    <dbReference type="NCBI Taxonomy" id="2759911"/>
    <lineage>
        <taxon>Archaea</taxon>
        <taxon>Methanobacteriati</taxon>
        <taxon>Methanobacteriota</taxon>
        <taxon>Stenosarchaea group</taxon>
        <taxon>Methanomicrobia</taxon>
        <taxon>Methanosarcinales</taxon>
        <taxon>ANME-2 cluster</taxon>
        <taxon>Candidatus Methanogasteraceae</taxon>
        <taxon>Candidatus Methanogaster</taxon>
    </lineage>
</organism>
<evidence type="ECO:0000259" key="3">
    <source>
        <dbReference type="Pfam" id="PF07885"/>
    </source>
</evidence>
<dbReference type="Pfam" id="PF07885">
    <property type="entry name" value="Ion_trans_2"/>
    <property type="match status" value="1"/>
</dbReference>
<dbReference type="PANTHER" id="PTHR47485:SF1">
    <property type="entry name" value="THYLAKOID LUMENAL 17.4 KDA PROTEIN, CHLOROPLASTIC"/>
    <property type="match status" value="1"/>
</dbReference>
<dbReference type="EMBL" id="MT630612">
    <property type="protein sequence ID" value="QNO41271.1"/>
    <property type="molecule type" value="Genomic_DNA"/>
</dbReference>
<evidence type="ECO:0000256" key="1">
    <source>
        <dbReference type="ARBA" id="ARBA00022737"/>
    </source>
</evidence>
<feature type="transmembrane region" description="Helical" evidence="2">
    <location>
        <begin position="494"/>
        <end position="514"/>
    </location>
</feature>